<dbReference type="InParanoid" id="A0A0G4EBR9"/>
<feature type="region of interest" description="Disordered" evidence="1">
    <location>
        <begin position="478"/>
        <end position="509"/>
    </location>
</feature>
<dbReference type="Proteomes" id="UP000041254">
    <property type="component" value="Unassembled WGS sequence"/>
</dbReference>
<feature type="compositionally biased region" description="Pro residues" evidence="1">
    <location>
        <begin position="478"/>
        <end position="494"/>
    </location>
</feature>
<organism evidence="2 3">
    <name type="scientific">Vitrella brassicaformis (strain CCMP3155)</name>
    <dbReference type="NCBI Taxonomy" id="1169540"/>
    <lineage>
        <taxon>Eukaryota</taxon>
        <taxon>Sar</taxon>
        <taxon>Alveolata</taxon>
        <taxon>Colpodellida</taxon>
        <taxon>Vitrellaceae</taxon>
        <taxon>Vitrella</taxon>
    </lineage>
</organism>
<evidence type="ECO:0000313" key="2">
    <source>
        <dbReference type="EMBL" id="CEL93423.1"/>
    </source>
</evidence>
<protein>
    <submittedName>
        <fullName evidence="2">Uncharacterized protein</fullName>
    </submittedName>
</protein>
<reference evidence="2 3" key="1">
    <citation type="submission" date="2014-11" db="EMBL/GenBank/DDBJ databases">
        <authorList>
            <person name="Zhu J."/>
            <person name="Qi W."/>
            <person name="Song R."/>
        </authorList>
    </citation>
    <scope>NUCLEOTIDE SEQUENCE [LARGE SCALE GENOMIC DNA]</scope>
</reference>
<feature type="compositionally biased region" description="Pro residues" evidence="1">
    <location>
        <begin position="434"/>
        <end position="444"/>
    </location>
</feature>
<evidence type="ECO:0000313" key="3">
    <source>
        <dbReference type="Proteomes" id="UP000041254"/>
    </source>
</evidence>
<accession>A0A0G4EBR9</accession>
<evidence type="ECO:0000256" key="1">
    <source>
        <dbReference type="SAM" id="MobiDB-lite"/>
    </source>
</evidence>
<dbReference type="VEuPathDB" id="CryptoDB:Vbra_3684"/>
<keyword evidence="3" id="KW-1185">Reference proteome</keyword>
<feature type="region of interest" description="Disordered" evidence="1">
    <location>
        <begin position="429"/>
        <end position="449"/>
    </location>
</feature>
<gene>
    <name evidence="2" type="ORF">Vbra_3684</name>
</gene>
<proteinExistence type="predicted"/>
<sequence length="1121" mass="125247">MADRAMETQRRCSGEGDELSPAAAAAGVDGAAADAEKQMNVEKICVLVMPFLPLHLLVPLSQKTWQEAAAFQTRLVIDCDTTADDDYWQWTKGLVFWQRLPLDFVIRIAARLTHLREITLRHPRFCLMWCIDAFLTFIETTAALPTPTEQLGSHGAPQQSASQRGGALQTIAFDSVGLTVAELRKLKRSNPDLPPPVTPAPTLPSLKSVTGALREHRVLADRGWRMPALERVELNGWAADELGRFISSSSSLKEVERRCWTWGEWATAFERMPVAPCGQPGPLGHLQTMRGIGYVHEPFMESVQEYRIGIKRLRTRLVIDCDTTADDDYWQWTKGLVFWQRLPLDFVMRIAARLTHLREITLRHPRFCLMWCIDAFLTFIETTAALPTPAEPLSSHGAPQQSASQRGGALQTIAFESVGLTVAELRKLKRSNPDLPPPVTPAPTLPSLKGVTGALREHRVLADRGWRMPALERVEQPRPPIAPSFAPPADPPCPQDRYRSRPTAPCPSRQKLAHARTRAAAFQTRLVIDCDTTADDDYWQWTKGLVFWQRLPLDFVMRIAARLTHLREITLRHPRFCLMWCIDAFLTFIETTAALPTPAEPLSSHGAPQQSASQRGGALQTIAFESVGLTVAELRKLKRSNPDLPPPVTPAPTLPSLKGVTGALREHRVLADRGWRMPALERVEQPRVARQHRVLADRSWHMPALEYVDQEGWDVETLGRFISSSSSLKEVERRCWTWGEWATAFERMPVAPVGQPGPLGHLQTMRGIGYVHEPFMESVQEYRIGIKRLQGVLTSRGCRKALTRLDVEIPPFENHHSLSALLDVDGFVSTCCARPDVPVPTTVEKYASFELSLFYADDFPARPSRFIKTAIQEAAKQARYVTYTISQQDLTHPVDSPSQTTIDIVNSLSFDKAHIVTVENARGFVPLPGTPSRASAIIEHLQQFPTAEDPCSLWVRSSVGGTPGRLLAQKMPREVGTVPFDQDESREDRRLMLEALGEGREVRTVRVGHWKGDPISLAHRGPFEGWGSPGSPAIRDIHIDFSVSDELEPLAAAELVRDSLATLLNAGVRGLRRVVVLLPMQHDLDGAIRQLLPDKVEIGDFTIITDPRRTRWTVVEAHRIG</sequence>
<dbReference type="PhylomeDB" id="A0A0G4EBR9"/>
<feature type="region of interest" description="Disordered" evidence="1">
    <location>
        <begin position="389"/>
        <end position="408"/>
    </location>
</feature>
<dbReference type="EMBL" id="CDMY01000164">
    <property type="protein sequence ID" value="CEL93423.1"/>
    <property type="molecule type" value="Genomic_DNA"/>
</dbReference>
<dbReference type="AlphaFoldDB" id="A0A0G4EBR9"/>
<name>A0A0G4EBR9_VITBC</name>